<dbReference type="OrthoDB" id="9810174at2"/>
<dbReference type="EMBL" id="FMAG01000001">
    <property type="protein sequence ID" value="SCB09465.1"/>
    <property type="molecule type" value="Genomic_DNA"/>
</dbReference>
<evidence type="ECO:0000259" key="2">
    <source>
        <dbReference type="Pfam" id="PF07484"/>
    </source>
</evidence>
<dbReference type="InterPro" id="IPR011083">
    <property type="entry name" value="Phage_tail_collar_dom"/>
</dbReference>
<evidence type="ECO:0000313" key="3">
    <source>
        <dbReference type="EMBL" id="SCB09465.1"/>
    </source>
</evidence>
<dbReference type="RefSeq" id="WP_092706489.1">
    <property type="nucleotide sequence ID" value="NZ_FMAG01000001.1"/>
</dbReference>
<dbReference type="Pfam" id="PF07484">
    <property type="entry name" value="Collar"/>
    <property type="match status" value="1"/>
</dbReference>
<dbReference type="InterPro" id="IPR037053">
    <property type="entry name" value="Phage_tail_collar_dom_sf"/>
</dbReference>
<gene>
    <name evidence="3" type="ORF">GA0061103_1367</name>
</gene>
<proteinExistence type="predicted"/>
<dbReference type="SUPFAM" id="SSF88874">
    <property type="entry name" value="Receptor-binding domain of short tail fibre protein gp12"/>
    <property type="match status" value="1"/>
</dbReference>
<name>A0A1C3U276_9HYPH</name>
<evidence type="ECO:0000256" key="1">
    <source>
        <dbReference type="SAM" id="MobiDB-lite"/>
    </source>
</evidence>
<feature type="domain" description="Phage tail collar" evidence="2">
    <location>
        <begin position="65"/>
        <end position="108"/>
    </location>
</feature>
<reference evidence="4" key="1">
    <citation type="submission" date="2016-08" db="EMBL/GenBank/DDBJ databases">
        <authorList>
            <person name="Varghese N."/>
            <person name="Submissions Spin"/>
        </authorList>
    </citation>
    <scope>NUCLEOTIDE SEQUENCE [LARGE SCALE GENOMIC DNA]</scope>
    <source>
        <strain evidence="4">HAMBI 2975</strain>
    </source>
</reference>
<feature type="region of interest" description="Disordered" evidence="1">
    <location>
        <begin position="118"/>
        <end position="138"/>
    </location>
</feature>
<accession>A0A1C3U276</accession>
<dbReference type="Gene3D" id="3.90.1340.10">
    <property type="entry name" value="Phage tail collar domain"/>
    <property type="match status" value="1"/>
</dbReference>
<keyword evidence="4" id="KW-1185">Reference proteome</keyword>
<protein>
    <submittedName>
        <fullName evidence="3">Phage Tail Collar Domain</fullName>
    </submittedName>
</protein>
<evidence type="ECO:0000313" key="4">
    <source>
        <dbReference type="Proteomes" id="UP000199101"/>
    </source>
</evidence>
<organism evidence="3 4">
    <name type="scientific">Rhizobium multihospitium</name>
    <dbReference type="NCBI Taxonomy" id="410764"/>
    <lineage>
        <taxon>Bacteria</taxon>
        <taxon>Pseudomonadati</taxon>
        <taxon>Pseudomonadota</taxon>
        <taxon>Alphaproteobacteria</taxon>
        <taxon>Hyphomicrobiales</taxon>
        <taxon>Rhizobiaceae</taxon>
        <taxon>Rhizobium/Agrobacterium group</taxon>
        <taxon>Rhizobium</taxon>
    </lineage>
</organism>
<dbReference type="Proteomes" id="UP000199101">
    <property type="component" value="Unassembled WGS sequence"/>
</dbReference>
<sequence length="209" mass="23485">MLPPSFIPPVFPGNFPGQEPRHHFFPHSRPGVHDGVPVGAIIIFPGEILQQTQTLTSAMTDLRYMPWMICDGSSLLKTEYPELYRVIGDLYGPDGDDKFKLPDYRGYFLRGVDLEKSLDKDERHAPPGPAVNSRGVGSTQMDALREHMHRLNMTAQFVTPQENPPVNFEVATTSPLTQTGDIYPQKEVRVSKTETRAVNIAVNWLIKTK</sequence>
<dbReference type="AlphaFoldDB" id="A0A1C3U276"/>
<dbReference type="STRING" id="410764.GA0061103_1367"/>